<dbReference type="InterPro" id="IPR004501">
    <property type="entry name" value="PTS_EIIC_3"/>
</dbReference>
<keyword evidence="12" id="KW-1185">Reference proteome</keyword>
<dbReference type="RefSeq" id="WP_014186469.1">
    <property type="nucleotide sequence ID" value="NC_016584.1"/>
</dbReference>
<evidence type="ECO:0000259" key="9">
    <source>
        <dbReference type="PROSITE" id="PS50883"/>
    </source>
</evidence>
<gene>
    <name evidence="11" type="ordered locus">Desor_4228</name>
</gene>
<dbReference type="InterPro" id="IPR001633">
    <property type="entry name" value="EAL_dom"/>
</dbReference>
<sequence length="714" mass="79451">MKLTQRVLDISTAISDNSIIKSINQGFILIIPLIIAGSAALVINNFPVIQYQDLMTSLFGTEWKTFGQSIWNLTFGLMGLALSVTISYSLALADSHMSNEKVNPIITSLVALISLLTILNTGSSGLHTSNAGVTGIFLSIIVTVISAELFIKLNRCMHKYYLSFMVAGDPLIPKVLLLITPFCLTLVTVSLFRLLLAYLGIDDINHLIINLTKNIFLSIENQFFASILFVFLNQVFWFFGVHGNNILYSVSQDLYMKAIDLNISALSTGAEPVHILTKPFLDVFVLIGGSGSTLCLLIAIFLAGKKNNSLKLAKIAFLTSIFNINEIIVFGLPVVLNPLFLIPYVLVPLVLTIIAYLTTFLGLVPVTIVPVDWTTPPLLGGWLATSSWRGVALQIFNILIGTSLYYPFVRLHELQKQRAIFNTYEQLVQTVLSEDYSSNKKILNRNDYIGNMANALCFDIQAALEKKEFFLEYQPQVDETGVVLGVEALLRWNHFLYGRVNPQVVVAIAEEAGIIKKLGKWVIEEACFQLAEWNKHGSVDIQMAINISPTQLNDKLVDILVNIFRTTKLNPKDIELEITETVAFGTNPETVNLLQEIKNLGVSIAMDDFGAGHASLYYMKHYNLDKIKIDGSITKDVIHNKSCQDIISSITYLAESMAITVIAEYVETLEQAEILKKLGCRQFQGYYFARPLSISQCVKAFNKSKNIRDANDLE</sequence>
<keyword evidence="6 8" id="KW-1133">Transmembrane helix</keyword>
<accession>G7WHV0</accession>
<dbReference type="PANTHER" id="PTHR33989">
    <property type="match status" value="1"/>
</dbReference>
<dbReference type="GO" id="GO:0009401">
    <property type="term" value="P:phosphoenolpyruvate-dependent sugar phosphotransferase system"/>
    <property type="evidence" value="ECO:0007669"/>
    <property type="project" value="InterPro"/>
</dbReference>
<dbReference type="SMART" id="SM00052">
    <property type="entry name" value="EAL"/>
    <property type="match status" value="1"/>
</dbReference>
<feature type="transmembrane region" description="Helical" evidence="8">
    <location>
        <begin position="343"/>
        <end position="368"/>
    </location>
</feature>
<comment type="subcellular location">
    <subcellularLocation>
        <location evidence="1">Cell membrane</location>
        <topology evidence="1">Multi-pass membrane protein</topology>
    </subcellularLocation>
</comment>
<keyword evidence="2" id="KW-0813">Transport</keyword>
<dbReference type="PATRIC" id="fig|768706.3.peg.4286"/>
<feature type="transmembrane region" description="Helical" evidence="8">
    <location>
        <begin position="131"/>
        <end position="154"/>
    </location>
</feature>
<dbReference type="InterPro" id="IPR051088">
    <property type="entry name" value="PTS_Sugar-EIIC/EIIB"/>
</dbReference>
<keyword evidence="5 8" id="KW-0812">Transmembrane</keyword>
<proteinExistence type="predicted"/>
<dbReference type="PROSITE" id="PS51105">
    <property type="entry name" value="PTS_EIIC_TYPE_3"/>
    <property type="match status" value="1"/>
</dbReference>
<feature type="domain" description="PTS EIIC type-3" evidence="10">
    <location>
        <begin position="3"/>
        <end position="408"/>
    </location>
</feature>
<dbReference type="Pfam" id="PF00563">
    <property type="entry name" value="EAL"/>
    <property type="match status" value="1"/>
</dbReference>
<dbReference type="Proteomes" id="UP000006346">
    <property type="component" value="Chromosome"/>
</dbReference>
<feature type="transmembrane region" description="Helical" evidence="8">
    <location>
        <begin position="388"/>
        <end position="408"/>
    </location>
</feature>
<feature type="transmembrane region" description="Helical" evidence="8">
    <location>
        <begin position="315"/>
        <end position="336"/>
    </location>
</feature>
<dbReference type="EMBL" id="CP003108">
    <property type="protein sequence ID" value="AET69662.1"/>
    <property type="molecule type" value="Genomic_DNA"/>
</dbReference>
<feature type="transmembrane region" description="Helical" evidence="8">
    <location>
        <begin position="221"/>
        <end position="239"/>
    </location>
</feature>
<evidence type="ECO:0000313" key="11">
    <source>
        <dbReference type="EMBL" id="AET69662.1"/>
    </source>
</evidence>
<evidence type="ECO:0000256" key="6">
    <source>
        <dbReference type="ARBA" id="ARBA00022989"/>
    </source>
</evidence>
<feature type="transmembrane region" description="Helical" evidence="8">
    <location>
        <begin position="175"/>
        <end position="201"/>
    </location>
</feature>
<evidence type="ECO:0000256" key="7">
    <source>
        <dbReference type="ARBA" id="ARBA00023136"/>
    </source>
</evidence>
<name>G7WHV0_DESOD</name>
<dbReference type="InterPro" id="IPR035919">
    <property type="entry name" value="EAL_sf"/>
</dbReference>
<dbReference type="eggNOG" id="COG2200">
    <property type="taxonomic scope" value="Bacteria"/>
</dbReference>
<dbReference type="SUPFAM" id="SSF141868">
    <property type="entry name" value="EAL domain-like"/>
    <property type="match status" value="1"/>
</dbReference>
<dbReference type="Pfam" id="PF02378">
    <property type="entry name" value="PTS_EIIC"/>
    <property type="match status" value="1"/>
</dbReference>
<dbReference type="AlphaFoldDB" id="G7WHV0"/>
<dbReference type="PROSITE" id="PS50883">
    <property type="entry name" value="EAL"/>
    <property type="match status" value="1"/>
</dbReference>
<keyword evidence="7 8" id="KW-0472">Membrane</keyword>
<dbReference type="OrthoDB" id="9762141at2"/>
<evidence type="ECO:0000259" key="10">
    <source>
        <dbReference type="PROSITE" id="PS51105"/>
    </source>
</evidence>
<feature type="transmembrane region" description="Helical" evidence="8">
    <location>
        <begin position="27"/>
        <end position="49"/>
    </location>
</feature>
<feature type="domain" description="EAL" evidence="9">
    <location>
        <begin position="453"/>
        <end position="705"/>
    </location>
</feature>
<dbReference type="HOGENOM" id="CLU_024302_0_0_9"/>
<dbReference type="PANTHER" id="PTHR33989:SF4">
    <property type="entry name" value="PTS SYSTEM N,N'-DIACETYLCHITOBIOSE-SPECIFIC EIIC COMPONENT"/>
    <property type="match status" value="1"/>
</dbReference>
<evidence type="ECO:0000256" key="1">
    <source>
        <dbReference type="ARBA" id="ARBA00004651"/>
    </source>
</evidence>
<organism evidence="11 12">
    <name type="scientific">Desulfosporosinus orientis (strain ATCC 19365 / DSM 765 / NCIMB 8382 / VKM B-1628 / Singapore I)</name>
    <name type="common">Desulfotomaculum orientis</name>
    <dbReference type="NCBI Taxonomy" id="768706"/>
    <lineage>
        <taxon>Bacteria</taxon>
        <taxon>Bacillati</taxon>
        <taxon>Bacillota</taxon>
        <taxon>Clostridia</taxon>
        <taxon>Eubacteriales</taxon>
        <taxon>Desulfitobacteriaceae</taxon>
        <taxon>Desulfosporosinus</taxon>
    </lineage>
</organism>
<evidence type="ECO:0000313" key="12">
    <source>
        <dbReference type="Proteomes" id="UP000006346"/>
    </source>
</evidence>
<feature type="transmembrane region" description="Helical" evidence="8">
    <location>
        <begin position="69"/>
        <end position="90"/>
    </location>
</feature>
<dbReference type="STRING" id="768706.Desor_4228"/>
<reference evidence="12" key="1">
    <citation type="submission" date="2011-11" db="EMBL/GenBank/DDBJ databases">
        <title>Complete sequence of Desulfosporosinus orientis DSM 765.</title>
        <authorList>
            <person name="Lucas S."/>
            <person name="Han J."/>
            <person name="Lapidus A."/>
            <person name="Cheng J.-F."/>
            <person name="Goodwin L."/>
            <person name="Pitluck S."/>
            <person name="Peters L."/>
            <person name="Ovchinnikova G."/>
            <person name="Teshima H."/>
            <person name="Detter J.C."/>
            <person name="Han C."/>
            <person name="Tapia R."/>
            <person name="Land M."/>
            <person name="Hauser L."/>
            <person name="Kyrpides N."/>
            <person name="Ivanova N."/>
            <person name="Pagani I."/>
            <person name="Pester M."/>
            <person name="Spring S."/>
            <person name="Ollivier B."/>
            <person name="Rattei T."/>
            <person name="Klenk H.-P."/>
            <person name="Wagner M."/>
            <person name="Loy A."/>
            <person name="Woyke T."/>
        </authorList>
    </citation>
    <scope>NUCLEOTIDE SEQUENCE [LARGE SCALE GENOMIC DNA]</scope>
    <source>
        <strain evidence="12">ATCC 19365 / DSM 765 / NCIMB 8382 / VKM B-1628</strain>
    </source>
</reference>
<feature type="transmembrane region" description="Helical" evidence="8">
    <location>
        <begin position="102"/>
        <end position="119"/>
    </location>
</feature>
<reference evidence="11 12" key="2">
    <citation type="journal article" date="2012" name="J. Bacteriol.">
        <title>Complete genome sequences of Desulfosporosinus orientis DSM765T, Desulfosporosinus youngiae DSM17734T, Desulfosporosinus meridiei DSM13257T, and Desulfosporosinus acidiphilus DSM22704T.</title>
        <authorList>
            <person name="Pester M."/>
            <person name="Brambilla E."/>
            <person name="Alazard D."/>
            <person name="Rattei T."/>
            <person name="Weinmaier T."/>
            <person name="Han J."/>
            <person name="Lucas S."/>
            <person name="Lapidus A."/>
            <person name="Cheng J.F."/>
            <person name="Goodwin L."/>
            <person name="Pitluck S."/>
            <person name="Peters L."/>
            <person name="Ovchinnikova G."/>
            <person name="Teshima H."/>
            <person name="Detter J.C."/>
            <person name="Han C.S."/>
            <person name="Tapia R."/>
            <person name="Land M.L."/>
            <person name="Hauser L."/>
            <person name="Kyrpides N.C."/>
            <person name="Ivanova N.N."/>
            <person name="Pagani I."/>
            <person name="Huntmann M."/>
            <person name="Wei C.L."/>
            <person name="Davenport K.W."/>
            <person name="Daligault H."/>
            <person name="Chain P.S."/>
            <person name="Chen A."/>
            <person name="Mavromatis K."/>
            <person name="Markowitz V."/>
            <person name="Szeto E."/>
            <person name="Mikhailova N."/>
            <person name="Pati A."/>
            <person name="Wagner M."/>
            <person name="Woyke T."/>
            <person name="Ollivier B."/>
            <person name="Klenk H.P."/>
            <person name="Spring S."/>
            <person name="Loy A."/>
        </authorList>
    </citation>
    <scope>NUCLEOTIDE SEQUENCE [LARGE SCALE GENOMIC DNA]</scope>
    <source>
        <strain evidence="12">ATCC 19365 / DSM 765 / NCIMB 8382 / VKM B-1628</strain>
    </source>
</reference>
<evidence type="ECO:0000256" key="5">
    <source>
        <dbReference type="ARBA" id="ARBA00022692"/>
    </source>
</evidence>
<keyword evidence="4" id="KW-0762">Sugar transport</keyword>
<dbReference type="eggNOG" id="COG1455">
    <property type="taxonomic scope" value="Bacteria"/>
</dbReference>
<protein>
    <submittedName>
        <fullName evidence="11">PTS system, lactose/cellobiose family IIC component</fullName>
    </submittedName>
</protein>
<dbReference type="GO" id="GO:0005886">
    <property type="term" value="C:plasma membrane"/>
    <property type="evidence" value="ECO:0007669"/>
    <property type="project" value="UniProtKB-SubCell"/>
</dbReference>
<dbReference type="NCBIfam" id="TIGR00410">
    <property type="entry name" value="lacE"/>
    <property type="match status" value="1"/>
</dbReference>
<dbReference type="CDD" id="cd01948">
    <property type="entry name" value="EAL"/>
    <property type="match status" value="1"/>
</dbReference>
<feature type="transmembrane region" description="Helical" evidence="8">
    <location>
        <begin position="283"/>
        <end position="303"/>
    </location>
</feature>
<dbReference type="GO" id="GO:0008982">
    <property type="term" value="F:protein-N(PI)-phosphohistidine-sugar phosphotransferase activity"/>
    <property type="evidence" value="ECO:0007669"/>
    <property type="project" value="InterPro"/>
</dbReference>
<evidence type="ECO:0000256" key="2">
    <source>
        <dbReference type="ARBA" id="ARBA00022448"/>
    </source>
</evidence>
<evidence type="ECO:0000256" key="3">
    <source>
        <dbReference type="ARBA" id="ARBA00022475"/>
    </source>
</evidence>
<evidence type="ECO:0000256" key="8">
    <source>
        <dbReference type="SAM" id="Phobius"/>
    </source>
</evidence>
<dbReference type="InterPro" id="IPR003352">
    <property type="entry name" value="PTS_EIIC"/>
</dbReference>
<keyword evidence="3" id="KW-1003">Cell membrane</keyword>
<evidence type="ECO:0000256" key="4">
    <source>
        <dbReference type="ARBA" id="ARBA00022597"/>
    </source>
</evidence>
<dbReference type="Gene3D" id="3.20.20.450">
    <property type="entry name" value="EAL domain"/>
    <property type="match status" value="1"/>
</dbReference>
<dbReference type="KEGG" id="dor:Desor_4228"/>